<name>A0A069PRS0_9BURK</name>
<feature type="domain" description="HTH lysR-type" evidence="5">
    <location>
        <begin position="1"/>
        <end position="59"/>
    </location>
</feature>
<sequence>METLSGLESFVRSAEAGSFSEAARRLGLTPAAVSKNVAALESSLGVRLFQRSTRRLTLTESGERFLHTVSGGLETIRAAIAGMATRDGEPAGVLRISMQLAFGLEYVLPLMPAFLARYPAVTPEWQFENRQVDLIAEGIDVAIGGGIDLAPGVVARELAPAHLVAVASPAYLEGRTLPSSPGELAAFDGIVMRSVPSGRVRTRPMRNAAGAEAHVELRARMIVNDPEAVCRCALLGMGVALVAMPHAAAHLREGALTRLVPGWYADAGPISLYFASQKLLPAKTRVFIDYLIAQFRERGIARRLSAADA</sequence>
<keyword evidence="3" id="KW-0238">DNA-binding</keyword>
<dbReference type="InterPro" id="IPR005119">
    <property type="entry name" value="LysR_subst-bd"/>
</dbReference>
<evidence type="ECO:0000256" key="2">
    <source>
        <dbReference type="ARBA" id="ARBA00023015"/>
    </source>
</evidence>
<dbReference type="STRING" id="60547.GCA_000751215_02001"/>
<dbReference type="PRINTS" id="PR00039">
    <property type="entry name" value="HTHLYSR"/>
</dbReference>
<dbReference type="CDD" id="cd08422">
    <property type="entry name" value="PBP2_CrgA_like"/>
    <property type="match status" value="1"/>
</dbReference>
<dbReference type="InterPro" id="IPR058163">
    <property type="entry name" value="LysR-type_TF_proteobact-type"/>
</dbReference>
<comment type="caution">
    <text evidence="6">The sequence shown here is derived from an EMBL/GenBank/DDBJ whole genome shotgun (WGS) entry which is preliminary data.</text>
</comment>
<accession>A0A069PRS0</accession>
<keyword evidence="7" id="KW-1185">Reference proteome</keyword>
<dbReference type="SUPFAM" id="SSF46785">
    <property type="entry name" value="Winged helix' DNA-binding domain"/>
    <property type="match status" value="1"/>
</dbReference>
<reference evidence="6 7" key="1">
    <citation type="submission" date="2014-03" db="EMBL/GenBank/DDBJ databases">
        <title>Draft Genome Sequences of Four Burkholderia Strains.</title>
        <authorList>
            <person name="Liu X.Y."/>
            <person name="Li C.X."/>
            <person name="Xu J.H."/>
        </authorList>
    </citation>
    <scope>NUCLEOTIDE SEQUENCE [LARGE SCALE GENOMIC DNA]</scope>
    <source>
        <strain evidence="6 7">DSM 50014</strain>
    </source>
</reference>
<evidence type="ECO:0000256" key="1">
    <source>
        <dbReference type="ARBA" id="ARBA00009437"/>
    </source>
</evidence>
<dbReference type="EMBL" id="JFHC01000009">
    <property type="protein sequence ID" value="KDR43285.1"/>
    <property type="molecule type" value="Genomic_DNA"/>
</dbReference>
<dbReference type="GO" id="GO:0006351">
    <property type="term" value="P:DNA-templated transcription"/>
    <property type="evidence" value="ECO:0007669"/>
    <property type="project" value="TreeGrafter"/>
</dbReference>
<evidence type="ECO:0000256" key="3">
    <source>
        <dbReference type="ARBA" id="ARBA00023125"/>
    </source>
</evidence>
<evidence type="ECO:0000313" key="6">
    <source>
        <dbReference type="EMBL" id="KDR43285.1"/>
    </source>
</evidence>
<dbReference type="InterPro" id="IPR036388">
    <property type="entry name" value="WH-like_DNA-bd_sf"/>
</dbReference>
<evidence type="ECO:0000259" key="5">
    <source>
        <dbReference type="PROSITE" id="PS50931"/>
    </source>
</evidence>
<dbReference type="SUPFAM" id="SSF53850">
    <property type="entry name" value="Periplasmic binding protein-like II"/>
    <property type="match status" value="1"/>
</dbReference>
<proteinExistence type="inferred from homology"/>
<dbReference type="InterPro" id="IPR000847">
    <property type="entry name" value="LysR_HTH_N"/>
</dbReference>
<gene>
    <name evidence="6" type="ORF">BG61_40695</name>
</gene>
<dbReference type="PANTHER" id="PTHR30537:SF72">
    <property type="entry name" value="LYSR FAMILY TRANSCRIPTIONAL REGULATOR"/>
    <property type="match status" value="1"/>
</dbReference>
<dbReference type="Proteomes" id="UP000027466">
    <property type="component" value="Unassembled WGS sequence"/>
</dbReference>
<dbReference type="Pfam" id="PF03466">
    <property type="entry name" value="LysR_substrate"/>
    <property type="match status" value="1"/>
</dbReference>
<dbReference type="GO" id="GO:0003700">
    <property type="term" value="F:DNA-binding transcription factor activity"/>
    <property type="evidence" value="ECO:0007669"/>
    <property type="project" value="InterPro"/>
</dbReference>
<keyword evidence="4" id="KW-0804">Transcription</keyword>
<dbReference type="FunFam" id="1.10.10.10:FF:000001">
    <property type="entry name" value="LysR family transcriptional regulator"/>
    <property type="match status" value="1"/>
</dbReference>
<evidence type="ECO:0000313" key="7">
    <source>
        <dbReference type="Proteomes" id="UP000027466"/>
    </source>
</evidence>
<comment type="similarity">
    <text evidence="1">Belongs to the LysR transcriptional regulatory family.</text>
</comment>
<dbReference type="RefSeq" id="WP_035929452.1">
    <property type="nucleotide sequence ID" value="NZ_CADFFX010000019.1"/>
</dbReference>
<evidence type="ECO:0000256" key="4">
    <source>
        <dbReference type="ARBA" id="ARBA00023163"/>
    </source>
</evidence>
<dbReference type="PANTHER" id="PTHR30537">
    <property type="entry name" value="HTH-TYPE TRANSCRIPTIONAL REGULATOR"/>
    <property type="match status" value="1"/>
</dbReference>
<dbReference type="PROSITE" id="PS50931">
    <property type="entry name" value="HTH_LYSR"/>
    <property type="match status" value="1"/>
</dbReference>
<keyword evidence="2" id="KW-0805">Transcription regulation</keyword>
<protein>
    <submittedName>
        <fullName evidence="6">LysR family transcriptional regulator</fullName>
    </submittedName>
</protein>
<organism evidence="6 7">
    <name type="scientific">Caballeronia glathei</name>
    <dbReference type="NCBI Taxonomy" id="60547"/>
    <lineage>
        <taxon>Bacteria</taxon>
        <taxon>Pseudomonadati</taxon>
        <taxon>Pseudomonadota</taxon>
        <taxon>Betaproteobacteria</taxon>
        <taxon>Burkholderiales</taxon>
        <taxon>Burkholderiaceae</taxon>
        <taxon>Caballeronia</taxon>
    </lineage>
</organism>
<dbReference type="Gene3D" id="1.10.10.10">
    <property type="entry name" value="Winged helix-like DNA-binding domain superfamily/Winged helix DNA-binding domain"/>
    <property type="match status" value="1"/>
</dbReference>
<dbReference type="InterPro" id="IPR036390">
    <property type="entry name" value="WH_DNA-bd_sf"/>
</dbReference>
<dbReference type="Gene3D" id="3.40.190.290">
    <property type="match status" value="1"/>
</dbReference>
<dbReference type="AlphaFoldDB" id="A0A069PRS0"/>
<dbReference type="Pfam" id="PF00126">
    <property type="entry name" value="HTH_1"/>
    <property type="match status" value="1"/>
</dbReference>
<dbReference type="GO" id="GO:0043565">
    <property type="term" value="F:sequence-specific DNA binding"/>
    <property type="evidence" value="ECO:0007669"/>
    <property type="project" value="TreeGrafter"/>
</dbReference>